<feature type="compositionally biased region" description="Low complexity" evidence="6">
    <location>
        <begin position="81"/>
        <end position="92"/>
    </location>
</feature>
<organism evidence="8 9">
    <name type="scientific">Gigaspora margarita</name>
    <dbReference type="NCBI Taxonomy" id="4874"/>
    <lineage>
        <taxon>Eukaryota</taxon>
        <taxon>Fungi</taxon>
        <taxon>Fungi incertae sedis</taxon>
        <taxon>Mucoromycota</taxon>
        <taxon>Glomeromycotina</taxon>
        <taxon>Glomeromycetes</taxon>
        <taxon>Diversisporales</taxon>
        <taxon>Gigasporaceae</taxon>
        <taxon>Gigaspora</taxon>
    </lineage>
</organism>
<feature type="domain" description="DNA repair metallo-beta-lactamase" evidence="7">
    <location>
        <begin position="534"/>
        <end position="658"/>
    </location>
</feature>
<dbReference type="Gene3D" id="3.40.50.12650">
    <property type="match status" value="1"/>
</dbReference>
<comment type="similarity">
    <text evidence="2">Belongs to the DNA repair metallo-beta-lactamase (DRMBL) family.</text>
</comment>
<evidence type="ECO:0000256" key="2">
    <source>
        <dbReference type="ARBA" id="ARBA00010304"/>
    </source>
</evidence>
<dbReference type="Gene3D" id="3.60.15.10">
    <property type="entry name" value="Ribonuclease Z/Hydroxyacylglutathione hydrolase-like"/>
    <property type="match status" value="1"/>
</dbReference>
<dbReference type="InterPro" id="IPR036866">
    <property type="entry name" value="RibonucZ/Hydroxyglut_hydro"/>
</dbReference>
<dbReference type="Pfam" id="PF07522">
    <property type="entry name" value="DRMBL"/>
    <property type="match status" value="1"/>
</dbReference>
<gene>
    <name evidence="8" type="ORF">GMARGA_LOCUS21565</name>
</gene>
<evidence type="ECO:0000256" key="5">
    <source>
        <dbReference type="ARBA" id="ARBA00023242"/>
    </source>
</evidence>
<evidence type="ECO:0000256" key="6">
    <source>
        <dbReference type="SAM" id="MobiDB-lite"/>
    </source>
</evidence>
<name>A0ABN7VQY8_GIGMA</name>
<dbReference type="InterPro" id="IPR011084">
    <property type="entry name" value="DRMBL"/>
</dbReference>
<evidence type="ECO:0000256" key="3">
    <source>
        <dbReference type="ARBA" id="ARBA00022763"/>
    </source>
</evidence>
<feature type="region of interest" description="Disordered" evidence="6">
    <location>
        <begin position="24"/>
        <end position="108"/>
    </location>
</feature>
<reference evidence="8 9" key="1">
    <citation type="submission" date="2021-06" db="EMBL/GenBank/DDBJ databases">
        <authorList>
            <person name="Kallberg Y."/>
            <person name="Tangrot J."/>
            <person name="Rosling A."/>
        </authorList>
    </citation>
    <scope>NUCLEOTIDE SEQUENCE [LARGE SCALE GENOMIC DNA]</scope>
    <source>
        <strain evidence="8 9">120-4 pot B 10/14</strain>
    </source>
</reference>
<keyword evidence="3" id="KW-0227">DNA damage</keyword>
<evidence type="ECO:0000313" key="8">
    <source>
        <dbReference type="EMBL" id="CAG8793129.1"/>
    </source>
</evidence>
<protein>
    <submittedName>
        <fullName evidence="8">23886_t:CDS:1</fullName>
    </submittedName>
</protein>
<dbReference type="EMBL" id="CAJVQB010020015">
    <property type="protein sequence ID" value="CAG8793129.1"/>
    <property type="molecule type" value="Genomic_DNA"/>
</dbReference>
<dbReference type="PANTHER" id="PTHR23240">
    <property type="entry name" value="DNA CROSS-LINK REPAIR PROTEIN PSO2/SNM1-RELATED"/>
    <property type="match status" value="1"/>
</dbReference>
<evidence type="ECO:0000313" key="9">
    <source>
        <dbReference type="Proteomes" id="UP000789901"/>
    </source>
</evidence>
<sequence>MTEDSDKDIWNAKTIERLREFAAKKSNSTERYNITSTPVKRESPSRANKNIGKKYKASSLPASPNKTNVLQRRILGQSKINTSNSTSSNGGTPTKDRKGFNSNSAKKNNTVSSTTLFDFFGRSKESNGSPIIQKGTLQEKLENKAANLTISSKYWGSSDTTTTVKLEITDLNALCENEKSIDNVNEKNVDNENEKNIDNENEKNIDGDILRKDEIPYKDESIHISVGPKSKKECPWYKKLHDTNITVDAFKYGNIPNCTAYFLSHFHSDHYVGLSSKWSHGPIYCSAVTGNLVVQQLRVKPYYVRKLPMNEEVAIDKTNATVTLIDANHCPGSALFLFKIKCANGEIKRYLHTGDFRACPRQVLHSAIAQPNNPPIDILYLDTTYLNERYCFPAQEQVVNAIIQLIKEVIKNGGLLPMKHTKTIKEQEGNTQMILDQWFKGKQKETSTQLDSDLNNNETESIEMLDSNLSSVNMNIDKVEHEFVSLLDSKVLIVVGTYSIGKEKVFWGIAKALNSKIYVTDAKRKLLMCQENPELEARLTNNPHEASVHVMCLTKIKAEGLIYYLQNLQPTFKHVMAFRPTGWAYKPSTCGTFSSWSTIDEILNNAPSFTMDLINPSYNSPKCQIFGVPYSEHSSFRELAAFVMSLNINRIIPTVNIESEESRKEMDYWLNRWQGEKKKKKNIQVAPYSLVEHW</sequence>
<keyword evidence="9" id="KW-1185">Reference proteome</keyword>
<evidence type="ECO:0000256" key="1">
    <source>
        <dbReference type="ARBA" id="ARBA00004123"/>
    </source>
</evidence>
<comment type="subcellular location">
    <subcellularLocation>
        <location evidence="1">Nucleus</location>
    </subcellularLocation>
</comment>
<evidence type="ECO:0000256" key="4">
    <source>
        <dbReference type="ARBA" id="ARBA00023204"/>
    </source>
</evidence>
<dbReference type="SUPFAM" id="SSF56281">
    <property type="entry name" value="Metallo-hydrolase/oxidoreductase"/>
    <property type="match status" value="1"/>
</dbReference>
<keyword evidence="5" id="KW-0539">Nucleus</keyword>
<feature type="compositionally biased region" description="Polar residues" evidence="6">
    <location>
        <begin position="60"/>
        <end position="70"/>
    </location>
</feature>
<keyword evidence="4" id="KW-0234">DNA repair</keyword>
<evidence type="ECO:0000259" key="7">
    <source>
        <dbReference type="Pfam" id="PF07522"/>
    </source>
</evidence>
<proteinExistence type="inferred from homology"/>
<dbReference type="CDD" id="cd16273">
    <property type="entry name" value="SNM1A-1C-like_MBL-fold"/>
    <property type="match status" value="1"/>
</dbReference>
<dbReference type="Proteomes" id="UP000789901">
    <property type="component" value="Unassembled WGS sequence"/>
</dbReference>
<accession>A0ABN7VQY8</accession>
<comment type="caution">
    <text evidence="8">The sequence shown here is derived from an EMBL/GenBank/DDBJ whole genome shotgun (WGS) entry which is preliminary data.</text>
</comment>
<feature type="compositionally biased region" description="Polar residues" evidence="6">
    <location>
        <begin position="25"/>
        <end position="38"/>
    </location>
</feature>
<dbReference type="PANTHER" id="PTHR23240:SF6">
    <property type="entry name" value="DNA CROSS-LINK REPAIR 1A PROTEIN"/>
    <property type="match status" value="1"/>
</dbReference>